<accession>A0A6J7GNX5</accession>
<feature type="domain" description="HTH marR-type" evidence="1">
    <location>
        <begin position="302"/>
        <end position="346"/>
    </location>
</feature>
<organism evidence="2">
    <name type="scientific">freshwater metagenome</name>
    <dbReference type="NCBI Taxonomy" id="449393"/>
    <lineage>
        <taxon>unclassified sequences</taxon>
        <taxon>metagenomes</taxon>
        <taxon>ecological metagenomes</taxon>
    </lineage>
</organism>
<dbReference type="Pfam" id="PF12802">
    <property type="entry name" value="MarR_2"/>
    <property type="match status" value="1"/>
</dbReference>
<dbReference type="Gene3D" id="3.40.50.300">
    <property type="entry name" value="P-loop containing nucleotide triphosphate hydrolases"/>
    <property type="match status" value="1"/>
</dbReference>
<dbReference type="GO" id="GO:0003700">
    <property type="term" value="F:DNA-binding transcription factor activity"/>
    <property type="evidence" value="ECO:0007669"/>
    <property type="project" value="InterPro"/>
</dbReference>
<dbReference type="InterPro" id="IPR027417">
    <property type="entry name" value="P-loop_NTPase"/>
</dbReference>
<dbReference type="EMBL" id="CAFBMK010000032">
    <property type="protein sequence ID" value="CAB4905119.1"/>
    <property type="molecule type" value="Genomic_DNA"/>
</dbReference>
<dbReference type="InterPro" id="IPR000835">
    <property type="entry name" value="HTH_MarR-typ"/>
</dbReference>
<protein>
    <submittedName>
        <fullName evidence="2">Unannotated protein</fullName>
    </submittedName>
</protein>
<evidence type="ECO:0000313" key="2">
    <source>
        <dbReference type="EMBL" id="CAB4905119.1"/>
    </source>
</evidence>
<dbReference type="PANTHER" id="PTHR34301">
    <property type="entry name" value="DNA-BINDING PROTEIN-RELATED"/>
    <property type="match status" value="1"/>
</dbReference>
<dbReference type="InterPro" id="IPR036388">
    <property type="entry name" value="WH-like_DNA-bd_sf"/>
</dbReference>
<dbReference type="PANTHER" id="PTHR34301:SF8">
    <property type="entry name" value="ATPASE DOMAIN-CONTAINING PROTEIN"/>
    <property type="match status" value="1"/>
</dbReference>
<dbReference type="AlphaFoldDB" id="A0A6J7GNX5"/>
<gene>
    <name evidence="2" type="ORF">UFOPK3564_00827</name>
</gene>
<sequence length="370" mass="40313">MADYPFKHAGPVRPDRMIDREDELRLLGRAAGERTPVRLAAPRRYGKTTLLAAHAATLEQADWHAVRVDLGGISDLAGLTRALLVAWSGHRDAAPVRRVERLAQRLGADVSLAGPRLTLAPAGAARADHGRLLEELLALPAEVARDTGEPVLVVLDEFQDLLIAGPGLDARLRAVIQHQEDVAYVFAGSEPSMMARMFERHEAPFFGQAEPLTLSPLPIESTITEVERRFAELDLDPGDAAAELVQVGEGHPQRTMLLCHLLARRLTEPGLRDEDADATVEQVLAEALEQTAEIHAAALAPLTRTQRIVLGEIAHGRPPTAADLAARQGTSRGAFHQALESLVDAGQLLARDPGPRWRLIDPLLRLRLRR</sequence>
<dbReference type="InterPro" id="IPR036390">
    <property type="entry name" value="WH_DNA-bd_sf"/>
</dbReference>
<proteinExistence type="predicted"/>
<dbReference type="SUPFAM" id="SSF52540">
    <property type="entry name" value="P-loop containing nucleoside triphosphate hydrolases"/>
    <property type="match status" value="1"/>
</dbReference>
<name>A0A6J7GNX5_9ZZZZ</name>
<evidence type="ECO:0000259" key="1">
    <source>
        <dbReference type="Pfam" id="PF12802"/>
    </source>
</evidence>
<dbReference type="Gene3D" id="1.10.10.10">
    <property type="entry name" value="Winged helix-like DNA-binding domain superfamily/Winged helix DNA-binding domain"/>
    <property type="match status" value="1"/>
</dbReference>
<reference evidence="2" key="1">
    <citation type="submission" date="2020-05" db="EMBL/GenBank/DDBJ databases">
        <authorList>
            <person name="Chiriac C."/>
            <person name="Salcher M."/>
            <person name="Ghai R."/>
            <person name="Kavagutti S V."/>
        </authorList>
    </citation>
    <scope>NUCLEOTIDE SEQUENCE</scope>
</reference>
<dbReference type="SUPFAM" id="SSF46785">
    <property type="entry name" value="Winged helix' DNA-binding domain"/>
    <property type="match status" value="1"/>
</dbReference>